<dbReference type="PANTHER" id="PTHR24298:SF54">
    <property type="entry name" value="CYTOCHROME P450 LIKE PROTEIN"/>
    <property type="match status" value="1"/>
</dbReference>
<dbReference type="EMBL" id="JABTTQ020001223">
    <property type="protein sequence ID" value="KAK6133300.1"/>
    <property type="molecule type" value="Genomic_DNA"/>
</dbReference>
<evidence type="ECO:0000256" key="3">
    <source>
        <dbReference type="ARBA" id="ARBA00022723"/>
    </source>
</evidence>
<evidence type="ECO:0000313" key="9">
    <source>
        <dbReference type="Proteomes" id="UP001318860"/>
    </source>
</evidence>
<proteinExistence type="inferred from homology"/>
<dbReference type="PRINTS" id="PR00385">
    <property type="entry name" value="P450"/>
</dbReference>
<dbReference type="Pfam" id="PF00067">
    <property type="entry name" value="p450"/>
    <property type="match status" value="2"/>
</dbReference>
<dbReference type="SUPFAM" id="SSF48264">
    <property type="entry name" value="Cytochrome P450"/>
    <property type="match status" value="1"/>
</dbReference>
<dbReference type="PROSITE" id="PS00086">
    <property type="entry name" value="CYTOCHROME_P450"/>
    <property type="match status" value="1"/>
</dbReference>
<dbReference type="PRINTS" id="PR00463">
    <property type="entry name" value="EP450I"/>
</dbReference>
<keyword evidence="2" id="KW-0812">Transmembrane</keyword>
<evidence type="ECO:0000256" key="2">
    <source>
        <dbReference type="ARBA" id="ARBA00022692"/>
    </source>
</evidence>
<gene>
    <name evidence="8" type="ORF">DH2020_032963</name>
</gene>
<dbReference type="Gene3D" id="1.10.630.10">
    <property type="entry name" value="Cytochrome P450"/>
    <property type="match status" value="2"/>
</dbReference>
<dbReference type="InterPro" id="IPR002401">
    <property type="entry name" value="Cyt_P450_E_grp-I"/>
</dbReference>
<sequence>MQMGQRTIVIITSSELTHEALVQKGSLFANRPADSPIRLIFSVGKCAINSAEYGPLWRSLRRNFVTELINPARIKQCGWIRNWAMENHMKRLQAEASQAGYVEVMKNCRLTICSILICLCFGVKISEDRIKVIESVLKDVMLMTAPQLPDFLPVLTPLFRRQVKKAKELRRKQLECLVPLIRNRKAFVESGAINAGTDTSATTVEWALLHLVQNQEIQEKLYKEIVGCVGVNGVVTESDVEKMAYLGAIVKETFRRHPPSHFLLSHAATEDIELGGYTIPADAYVEFYTAWLTEDPDMWQNPSEFRPERFLNGDGVDVDITGMRGVKMIPFGAGRRICPAWSLGVLHANLMLARMVQAFKWVPIPDNPPDPTETFAFTVVMKDPLKAIILPRTKI</sequence>
<evidence type="ECO:0000256" key="1">
    <source>
        <dbReference type="ARBA" id="ARBA00004167"/>
    </source>
</evidence>
<evidence type="ECO:0000256" key="5">
    <source>
        <dbReference type="ARBA" id="ARBA00023002"/>
    </source>
</evidence>
<dbReference type="InterPro" id="IPR017972">
    <property type="entry name" value="Cyt_P450_CS"/>
</dbReference>
<evidence type="ECO:0000256" key="6">
    <source>
        <dbReference type="ARBA" id="ARBA00023136"/>
    </source>
</evidence>
<keyword evidence="7" id="KW-0349">Heme</keyword>
<organism evidence="8 9">
    <name type="scientific">Rehmannia glutinosa</name>
    <name type="common">Chinese foxglove</name>
    <dbReference type="NCBI Taxonomy" id="99300"/>
    <lineage>
        <taxon>Eukaryota</taxon>
        <taxon>Viridiplantae</taxon>
        <taxon>Streptophyta</taxon>
        <taxon>Embryophyta</taxon>
        <taxon>Tracheophyta</taxon>
        <taxon>Spermatophyta</taxon>
        <taxon>Magnoliopsida</taxon>
        <taxon>eudicotyledons</taxon>
        <taxon>Gunneridae</taxon>
        <taxon>Pentapetalae</taxon>
        <taxon>asterids</taxon>
        <taxon>lamiids</taxon>
        <taxon>Lamiales</taxon>
        <taxon>Orobanchaceae</taxon>
        <taxon>Rehmannieae</taxon>
        <taxon>Rehmannia</taxon>
    </lineage>
</organism>
<keyword evidence="3 7" id="KW-0479">Metal-binding</keyword>
<comment type="similarity">
    <text evidence="7">Belongs to the cytochrome P450 family.</text>
</comment>
<name>A0ABR0VHL4_REHGL</name>
<dbReference type="PANTHER" id="PTHR24298">
    <property type="entry name" value="FLAVONOID 3'-MONOOXYGENASE-RELATED"/>
    <property type="match status" value="1"/>
</dbReference>
<keyword evidence="7" id="KW-0503">Monooxygenase</keyword>
<reference evidence="8 9" key="1">
    <citation type="journal article" date="2021" name="Comput. Struct. Biotechnol. J.">
        <title>De novo genome assembly of the potent medicinal plant Rehmannia glutinosa using nanopore technology.</title>
        <authorList>
            <person name="Ma L."/>
            <person name="Dong C."/>
            <person name="Song C."/>
            <person name="Wang X."/>
            <person name="Zheng X."/>
            <person name="Niu Y."/>
            <person name="Chen S."/>
            <person name="Feng W."/>
        </authorList>
    </citation>
    <scope>NUCLEOTIDE SEQUENCE [LARGE SCALE GENOMIC DNA]</scope>
    <source>
        <strain evidence="8">DH-2019</strain>
    </source>
</reference>
<dbReference type="CDD" id="cd11075">
    <property type="entry name" value="CYP77_89"/>
    <property type="match status" value="1"/>
</dbReference>
<evidence type="ECO:0000256" key="4">
    <source>
        <dbReference type="ARBA" id="ARBA00022989"/>
    </source>
</evidence>
<dbReference type="InterPro" id="IPR001128">
    <property type="entry name" value="Cyt_P450"/>
</dbReference>
<keyword evidence="4" id="KW-1133">Transmembrane helix</keyword>
<dbReference type="InterPro" id="IPR051103">
    <property type="entry name" value="Plant_metabolite_P450s"/>
</dbReference>
<evidence type="ECO:0000256" key="7">
    <source>
        <dbReference type="RuleBase" id="RU000461"/>
    </source>
</evidence>
<protein>
    <submittedName>
        <fullName evidence="8">Uncharacterized protein</fullName>
    </submittedName>
</protein>
<keyword evidence="6" id="KW-0472">Membrane</keyword>
<dbReference type="InterPro" id="IPR036396">
    <property type="entry name" value="Cyt_P450_sf"/>
</dbReference>
<evidence type="ECO:0000313" key="8">
    <source>
        <dbReference type="EMBL" id="KAK6133300.1"/>
    </source>
</evidence>
<comment type="subcellular location">
    <subcellularLocation>
        <location evidence="1">Membrane</location>
        <topology evidence="1">Single-pass membrane protein</topology>
    </subcellularLocation>
</comment>
<accession>A0ABR0VHL4</accession>
<keyword evidence="5 7" id="KW-0560">Oxidoreductase</keyword>
<comment type="caution">
    <text evidence="8">The sequence shown here is derived from an EMBL/GenBank/DDBJ whole genome shotgun (WGS) entry which is preliminary data.</text>
</comment>
<keyword evidence="7" id="KW-0408">Iron</keyword>
<dbReference type="Proteomes" id="UP001318860">
    <property type="component" value="Unassembled WGS sequence"/>
</dbReference>
<keyword evidence="9" id="KW-1185">Reference proteome</keyword>